<dbReference type="InterPro" id="IPR036188">
    <property type="entry name" value="FAD/NAD-bd_sf"/>
</dbReference>
<dbReference type="OrthoDB" id="6949587at2"/>
<proteinExistence type="predicted"/>
<reference evidence="3 6" key="2">
    <citation type="submission" date="2020-04" db="EMBL/GenBank/DDBJ databases">
        <title>Description of novel Gluconacetobacter.</title>
        <authorList>
            <person name="Sombolestani A."/>
        </authorList>
    </citation>
    <scope>NUCLEOTIDE SEQUENCE [LARGE SCALE GENOMIC DNA]</scope>
    <source>
        <strain evidence="3 6">LMG 1382</strain>
    </source>
</reference>
<dbReference type="Gene3D" id="3.50.50.60">
    <property type="entry name" value="FAD/NAD(P)-binding domain"/>
    <property type="match status" value="1"/>
</dbReference>
<dbReference type="Pfam" id="PF01266">
    <property type="entry name" value="DAO"/>
    <property type="match status" value="1"/>
</dbReference>
<dbReference type="Proteomes" id="UP000562982">
    <property type="component" value="Unassembled WGS sequence"/>
</dbReference>
<dbReference type="AlphaFoldDB" id="A0A370FZB0"/>
<dbReference type="Gene3D" id="3.30.9.10">
    <property type="entry name" value="D-Amino Acid Oxidase, subunit A, domain 2"/>
    <property type="match status" value="1"/>
</dbReference>
<name>A0A370FZB0_GLULI</name>
<comment type="caution">
    <text evidence="4">The sequence shown here is derived from an EMBL/GenBank/DDBJ whole genome shotgun (WGS) entry which is preliminary data.</text>
</comment>
<protein>
    <submittedName>
        <fullName evidence="3">FAD-binding oxidoreductase</fullName>
    </submittedName>
    <submittedName>
        <fullName evidence="4">Glycine/D-amino acid oxidase-like deaminating enzyme</fullName>
    </submittedName>
</protein>
<dbReference type="PANTHER" id="PTHR13847">
    <property type="entry name" value="SARCOSINE DEHYDROGENASE-RELATED"/>
    <property type="match status" value="1"/>
</dbReference>
<dbReference type="InterPro" id="IPR006076">
    <property type="entry name" value="FAD-dep_OxRdtase"/>
</dbReference>
<gene>
    <name evidence="4" type="ORF">C7453_108120</name>
    <name evidence="3" type="ORF">HLH32_12995</name>
</gene>
<evidence type="ECO:0000313" key="3">
    <source>
        <dbReference type="EMBL" id="MBB2187283.1"/>
    </source>
</evidence>
<organism evidence="4 5">
    <name type="scientific">Gluconacetobacter liquefaciens</name>
    <name type="common">Acetobacter liquefaciens</name>
    <dbReference type="NCBI Taxonomy" id="89584"/>
    <lineage>
        <taxon>Bacteria</taxon>
        <taxon>Pseudomonadati</taxon>
        <taxon>Pseudomonadota</taxon>
        <taxon>Alphaproteobacteria</taxon>
        <taxon>Acetobacterales</taxon>
        <taxon>Acetobacteraceae</taxon>
        <taxon>Gluconacetobacter</taxon>
    </lineage>
</organism>
<dbReference type="PANTHER" id="PTHR13847:SF287">
    <property type="entry name" value="FAD-DEPENDENT OXIDOREDUCTASE DOMAIN-CONTAINING PROTEIN 1"/>
    <property type="match status" value="1"/>
</dbReference>
<dbReference type="EMBL" id="JABEQI010000007">
    <property type="protein sequence ID" value="MBB2187283.1"/>
    <property type="molecule type" value="Genomic_DNA"/>
</dbReference>
<evidence type="ECO:0000313" key="6">
    <source>
        <dbReference type="Proteomes" id="UP000562982"/>
    </source>
</evidence>
<evidence type="ECO:0000313" key="4">
    <source>
        <dbReference type="EMBL" id="RDI36828.1"/>
    </source>
</evidence>
<evidence type="ECO:0000313" key="5">
    <source>
        <dbReference type="Proteomes" id="UP000254958"/>
    </source>
</evidence>
<feature type="domain" description="FAD dependent oxidoreductase" evidence="2">
    <location>
        <begin position="4"/>
        <end position="346"/>
    </location>
</feature>
<dbReference type="SUPFAM" id="SSF51905">
    <property type="entry name" value="FAD/NAD(P)-binding domain"/>
    <property type="match status" value="1"/>
</dbReference>
<keyword evidence="1" id="KW-0560">Oxidoreductase</keyword>
<dbReference type="EMBL" id="QQAW01000008">
    <property type="protein sequence ID" value="RDI36828.1"/>
    <property type="molecule type" value="Genomic_DNA"/>
</dbReference>
<dbReference type="SUPFAM" id="SSF54373">
    <property type="entry name" value="FAD-linked reductases, C-terminal domain"/>
    <property type="match status" value="1"/>
</dbReference>
<dbReference type="RefSeq" id="WP_114728182.1">
    <property type="nucleotide sequence ID" value="NZ_BJMI01000024.1"/>
</dbReference>
<evidence type="ECO:0000259" key="2">
    <source>
        <dbReference type="Pfam" id="PF01266"/>
    </source>
</evidence>
<dbReference type="GO" id="GO:0005737">
    <property type="term" value="C:cytoplasm"/>
    <property type="evidence" value="ECO:0007669"/>
    <property type="project" value="TreeGrafter"/>
</dbReference>
<dbReference type="GO" id="GO:0016491">
    <property type="term" value="F:oxidoreductase activity"/>
    <property type="evidence" value="ECO:0007669"/>
    <property type="project" value="UniProtKB-KW"/>
</dbReference>
<reference evidence="4 5" key="1">
    <citation type="submission" date="2018-07" db="EMBL/GenBank/DDBJ databases">
        <title>Genomic Encyclopedia of Type Strains, Phase IV (KMG-IV): sequencing the most valuable type-strain genomes for metagenomic binning, comparative biology and taxonomic classification.</title>
        <authorList>
            <person name="Goeker M."/>
        </authorList>
    </citation>
    <scope>NUCLEOTIDE SEQUENCE [LARGE SCALE GENOMIC DNA]</scope>
    <source>
        <strain evidence="4 5">DSM 5603</strain>
    </source>
</reference>
<keyword evidence="5" id="KW-1185">Reference proteome</keyword>
<dbReference type="Proteomes" id="UP000254958">
    <property type="component" value="Unassembled WGS sequence"/>
</dbReference>
<accession>A0A370FZB0</accession>
<sequence>MVVDCVVIGGGIVGSAIAYGLAGCLDDVLLLDGSDGDPRAAQANFGLVWYQSKGVGMPAYQRLSRESVQEWRSFHKEIEDMSGVPVEFVGRGGLAYCLGDEEFEARQAILSRLASQMADTGIEMLSRGAVERLHPGIRLGPEVTGAAFSTLDAHVNPLRLLLALQRAFAHRGGTIRRSESVQAIETGRGQFRIRLKTGDVDAARVVIACGEASRVLAEPLGMTLPFTLQRGQIIVTERMAPFLAYPSDRIRQTACGTVMIGATKEDVGFDPGTTAAAAAGLTARAIRVFPDLAQVSLVRQWSGRRVITPDIAPLYERSAAFPGAYACVCHSGVTLAAYHARTLAQRIAGRGSWHEMEKFSARRFDVQAA</sequence>
<evidence type="ECO:0000256" key="1">
    <source>
        <dbReference type="ARBA" id="ARBA00023002"/>
    </source>
</evidence>